<accession>A0A1A0HDC7</accession>
<sequence length="288" mass="31085">MSLWVFLSYDTYLCCVNSLPSGTSLFWDFLPFGSLCPGISYLLGFLAFCLLDFLPFGFHAFWKSLSGTHPNYAPLCLLGFLAFWVSCLLETTYPSYAPFCLLGLAIATRHGPRTTIATADAAGDAAIATTGLPATVRAAKKRQLQSRIRLLQPVPADSAAVPQQAAAGTLPAQFGYPSFDYSAYGQVNQTPLGSMASPGYYQVNTAKTAIPSAAYPFPLVLSSREHCLCTMDWMERRDGLEDSVLLFHPRIVDADHGLIAHADQTARLNHPSAFASKVIGNPNSSNSG</sequence>
<dbReference type="AlphaFoldDB" id="A0A1A0HDC7"/>
<gene>
    <name evidence="2" type="ORF">METBIDRAFT_141618</name>
</gene>
<keyword evidence="1" id="KW-0812">Transmembrane</keyword>
<dbReference type="Proteomes" id="UP000092555">
    <property type="component" value="Unassembled WGS sequence"/>
</dbReference>
<reference evidence="2 3" key="1">
    <citation type="submission" date="2016-05" db="EMBL/GenBank/DDBJ databases">
        <title>Comparative genomics of biotechnologically important yeasts.</title>
        <authorList>
            <consortium name="DOE Joint Genome Institute"/>
            <person name="Riley R."/>
            <person name="Haridas S."/>
            <person name="Wolfe K.H."/>
            <person name="Lopes M.R."/>
            <person name="Hittinger C.T."/>
            <person name="Goker M."/>
            <person name="Salamov A."/>
            <person name="Wisecaver J."/>
            <person name="Long T.M."/>
            <person name="Aerts A.L."/>
            <person name="Barry K."/>
            <person name="Choi C."/>
            <person name="Clum A."/>
            <person name="Coughlan A.Y."/>
            <person name="Deshpande S."/>
            <person name="Douglass A.P."/>
            <person name="Hanson S.J."/>
            <person name="Klenk H.-P."/>
            <person name="LaButti K."/>
            <person name="Lapidus A."/>
            <person name="Lindquist E."/>
            <person name="Lipzen A."/>
            <person name="Meier-kolthoff J.P."/>
            <person name="Ohm R.A."/>
            <person name="Otillar R.P."/>
            <person name="Pangilinan J."/>
            <person name="Peng Y."/>
            <person name="Rokas A."/>
            <person name="Rosa C.A."/>
            <person name="Scheuner C."/>
            <person name="Sibirny A.A."/>
            <person name="Slot J.C."/>
            <person name="Stielow J.B."/>
            <person name="Sun H."/>
            <person name="Kurtzman C.P."/>
            <person name="Blackwell M."/>
            <person name="Grigoriev I.V."/>
            <person name="Jeffries T.W."/>
        </authorList>
    </citation>
    <scope>NUCLEOTIDE SEQUENCE [LARGE SCALE GENOMIC DNA]</scope>
    <source>
        <strain evidence="2 3">NRRL YB-4993</strain>
    </source>
</reference>
<name>A0A1A0HDC7_9ASCO</name>
<evidence type="ECO:0000256" key="1">
    <source>
        <dbReference type="SAM" id="Phobius"/>
    </source>
</evidence>
<feature type="transmembrane region" description="Helical" evidence="1">
    <location>
        <begin position="29"/>
        <end position="51"/>
    </location>
</feature>
<dbReference type="EMBL" id="LXTC01000002">
    <property type="protein sequence ID" value="OBA21933.1"/>
    <property type="molecule type" value="Genomic_DNA"/>
</dbReference>
<dbReference type="STRING" id="869754.A0A1A0HDC7"/>
<comment type="caution">
    <text evidence="2">The sequence shown here is derived from an EMBL/GenBank/DDBJ whole genome shotgun (WGS) entry which is preliminary data.</text>
</comment>
<proteinExistence type="predicted"/>
<keyword evidence="1" id="KW-0472">Membrane</keyword>
<organism evidence="2 3">
    <name type="scientific">Metschnikowia bicuspidata var. bicuspidata NRRL YB-4993</name>
    <dbReference type="NCBI Taxonomy" id="869754"/>
    <lineage>
        <taxon>Eukaryota</taxon>
        <taxon>Fungi</taxon>
        <taxon>Dikarya</taxon>
        <taxon>Ascomycota</taxon>
        <taxon>Saccharomycotina</taxon>
        <taxon>Pichiomycetes</taxon>
        <taxon>Metschnikowiaceae</taxon>
        <taxon>Metschnikowia</taxon>
    </lineage>
</organism>
<dbReference type="GeneID" id="30027460"/>
<evidence type="ECO:0000313" key="2">
    <source>
        <dbReference type="EMBL" id="OBA21933.1"/>
    </source>
</evidence>
<keyword evidence="3" id="KW-1185">Reference proteome</keyword>
<evidence type="ECO:0000313" key="3">
    <source>
        <dbReference type="Proteomes" id="UP000092555"/>
    </source>
</evidence>
<dbReference type="RefSeq" id="XP_018712429.1">
    <property type="nucleotide sequence ID" value="XM_018854484.1"/>
</dbReference>
<keyword evidence="1" id="KW-1133">Transmembrane helix</keyword>
<feature type="transmembrane region" description="Helical" evidence="1">
    <location>
        <begin position="72"/>
        <end position="93"/>
    </location>
</feature>
<protein>
    <submittedName>
        <fullName evidence="2">Uncharacterized protein</fullName>
    </submittedName>
</protein>